<dbReference type="PATRIC" id="fig|1306954.6.peg.216"/>
<dbReference type="InterPro" id="IPR033900">
    <property type="entry name" value="Gram_neg_porin_domain"/>
</dbReference>
<dbReference type="GO" id="GO:0009279">
    <property type="term" value="C:cell outer membrane"/>
    <property type="evidence" value="ECO:0007669"/>
    <property type="project" value="UniProtKB-SubCell"/>
</dbReference>
<feature type="signal peptide" evidence="12">
    <location>
        <begin position="1"/>
        <end position="27"/>
    </location>
</feature>
<dbReference type="InterPro" id="IPR023614">
    <property type="entry name" value="Porin_dom_sf"/>
</dbReference>
<comment type="subunit">
    <text evidence="2">Homotrimer.</text>
</comment>
<dbReference type="PANTHER" id="PTHR34501">
    <property type="entry name" value="PROTEIN YDDL-RELATED"/>
    <property type="match status" value="1"/>
</dbReference>
<evidence type="ECO:0000256" key="10">
    <source>
        <dbReference type="ARBA" id="ARBA00023237"/>
    </source>
</evidence>
<evidence type="ECO:0000256" key="5">
    <source>
        <dbReference type="ARBA" id="ARBA00022692"/>
    </source>
</evidence>
<name>A0A137SIB8_9GAMM</name>
<dbReference type="GO" id="GO:0015288">
    <property type="term" value="F:porin activity"/>
    <property type="evidence" value="ECO:0007669"/>
    <property type="project" value="UniProtKB-KW"/>
</dbReference>
<evidence type="ECO:0000256" key="4">
    <source>
        <dbReference type="ARBA" id="ARBA00022452"/>
    </source>
</evidence>
<keyword evidence="9" id="KW-0472">Membrane</keyword>
<accession>A0A137SIB8</accession>
<keyword evidence="8" id="KW-0626">Porin</keyword>
<feature type="chain" id="PRO_5007480638" evidence="12">
    <location>
        <begin position="28"/>
        <end position="349"/>
    </location>
</feature>
<dbReference type="GO" id="GO:0006811">
    <property type="term" value="P:monoatomic ion transport"/>
    <property type="evidence" value="ECO:0007669"/>
    <property type="project" value="UniProtKB-KW"/>
</dbReference>
<dbReference type="EMBL" id="LOCO01000001">
    <property type="protein sequence ID" value="KXO12174.1"/>
    <property type="molecule type" value="Genomic_DNA"/>
</dbReference>
<feature type="region of interest" description="Disordered" evidence="11">
    <location>
        <begin position="215"/>
        <end position="234"/>
    </location>
</feature>
<evidence type="ECO:0000256" key="11">
    <source>
        <dbReference type="SAM" id="MobiDB-lite"/>
    </source>
</evidence>
<dbReference type="PANTHER" id="PTHR34501:SF9">
    <property type="entry name" value="MAJOR OUTER MEMBRANE PROTEIN P.IA"/>
    <property type="match status" value="1"/>
</dbReference>
<evidence type="ECO:0000259" key="13">
    <source>
        <dbReference type="Pfam" id="PF13609"/>
    </source>
</evidence>
<dbReference type="Proteomes" id="UP000070282">
    <property type="component" value="Unassembled WGS sequence"/>
</dbReference>
<evidence type="ECO:0000256" key="3">
    <source>
        <dbReference type="ARBA" id="ARBA00022448"/>
    </source>
</evidence>
<keyword evidence="10" id="KW-0998">Cell outer membrane</keyword>
<evidence type="ECO:0000256" key="12">
    <source>
        <dbReference type="SAM" id="SignalP"/>
    </source>
</evidence>
<sequence length="349" mass="38090">MEKNVMKKQLLALAIGSMVVAPSVAMADKGPTVYGKVNVSYENQDRDRASFSNDAWRLQSNASRLGVKGELDLNIEDVVAVYQAEYQINVDDGGTPFSQRNIFGGFKHANAGTLIAGNFDTPLKRAEMSVDQFNDTPGDIDFLMTGQLRATNIIQYSTPKLADMLTLNVAFIPGEEFDDVANPDANDGPADAISASLTFQKDIFYGAIAYDSETTTRTRGSSTPRRFVDSDGGAQDPQNDIFRFVAGVNTSAFEAGFLYQLAEGANNNMEDTSYLVSGAFKTGNLKLKAQYGLTEGDLTDEERSLWALGADYKVGKNSKVYAFLTEVEEDLSEDKDTTFGIGFDHKFSM</sequence>
<keyword evidence="3" id="KW-0813">Transport</keyword>
<dbReference type="CDD" id="cd00342">
    <property type="entry name" value="gram_neg_porins"/>
    <property type="match status" value="1"/>
</dbReference>
<evidence type="ECO:0000256" key="8">
    <source>
        <dbReference type="ARBA" id="ARBA00023114"/>
    </source>
</evidence>
<evidence type="ECO:0000313" key="14">
    <source>
        <dbReference type="EMBL" id="KXO12174.1"/>
    </source>
</evidence>
<gene>
    <name evidence="14" type="ORF">J122_220</name>
</gene>
<feature type="compositionally biased region" description="Low complexity" evidence="11">
    <location>
        <begin position="215"/>
        <end position="225"/>
    </location>
</feature>
<dbReference type="SUPFAM" id="SSF56935">
    <property type="entry name" value="Porins"/>
    <property type="match status" value="1"/>
</dbReference>
<keyword evidence="5" id="KW-0812">Transmembrane</keyword>
<dbReference type="InterPro" id="IPR050298">
    <property type="entry name" value="Gram-neg_bact_OMP"/>
</dbReference>
<evidence type="ECO:0000256" key="1">
    <source>
        <dbReference type="ARBA" id="ARBA00004571"/>
    </source>
</evidence>
<evidence type="ECO:0000313" key="15">
    <source>
        <dbReference type="Proteomes" id="UP000070282"/>
    </source>
</evidence>
<evidence type="ECO:0000256" key="6">
    <source>
        <dbReference type="ARBA" id="ARBA00022729"/>
    </source>
</evidence>
<comment type="subcellular location">
    <subcellularLocation>
        <location evidence="1">Cell outer membrane</location>
        <topology evidence="1">Multi-pass membrane protein</topology>
    </subcellularLocation>
</comment>
<dbReference type="GO" id="GO:0046930">
    <property type="term" value="C:pore complex"/>
    <property type="evidence" value="ECO:0007669"/>
    <property type="project" value="UniProtKB-KW"/>
</dbReference>
<dbReference type="Pfam" id="PF13609">
    <property type="entry name" value="Porin_4"/>
    <property type="match status" value="1"/>
</dbReference>
<evidence type="ECO:0000256" key="7">
    <source>
        <dbReference type="ARBA" id="ARBA00023065"/>
    </source>
</evidence>
<comment type="caution">
    <text evidence="14">The sequence shown here is derived from an EMBL/GenBank/DDBJ whole genome shotgun (WGS) entry which is preliminary data.</text>
</comment>
<evidence type="ECO:0000256" key="9">
    <source>
        <dbReference type="ARBA" id="ARBA00023136"/>
    </source>
</evidence>
<reference evidence="15" key="1">
    <citation type="submission" date="2015-12" db="EMBL/GenBank/DDBJ databases">
        <authorList>
            <person name="Lima A."/>
            <person name="Farahani Zayas N."/>
            <person name="Castro Da Silva M.A."/>
            <person name="Cabral A."/>
            <person name="Pessatti M.L."/>
        </authorList>
    </citation>
    <scope>NUCLEOTIDE SEQUENCE [LARGE SCALE GENOMIC DNA]</scope>
    <source>
        <strain evidence="15">LAMA 842</strain>
    </source>
</reference>
<feature type="domain" description="Porin" evidence="13">
    <location>
        <begin position="17"/>
        <end position="330"/>
    </location>
</feature>
<dbReference type="AlphaFoldDB" id="A0A137SIB8"/>
<evidence type="ECO:0000256" key="2">
    <source>
        <dbReference type="ARBA" id="ARBA00011233"/>
    </source>
</evidence>
<proteinExistence type="predicted"/>
<keyword evidence="4" id="KW-1134">Transmembrane beta strand</keyword>
<organism evidence="14 15">
    <name type="scientific">Marinobacter excellens LAMA 842</name>
    <dbReference type="NCBI Taxonomy" id="1306954"/>
    <lineage>
        <taxon>Bacteria</taxon>
        <taxon>Pseudomonadati</taxon>
        <taxon>Pseudomonadota</taxon>
        <taxon>Gammaproteobacteria</taxon>
        <taxon>Pseudomonadales</taxon>
        <taxon>Marinobacteraceae</taxon>
        <taxon>Marinobacter</taxon>
    </lineage>
</organism>
<keyword evidence="15" id="KW-1185">Reference proteome</keyword>
<protein>
    <submittedName>
        <fullName evidence="14">Putative outer membrane porin</fullName>
    </submittedName>
</protein>
<keyword evidence="6 12" id="KW-0732">Signal</keyword>
<dbReference type="Gene3D" id="2.40.160.10">
    <property type="entry name" value="Porin"/>
    <property type="match status" value="1"/>
</dbReference>
<keyword evidence="7" id="KW-0406">Ion transport</keyword>